<dbReference type="AlphaFoldDB" id="A0A9D7I8T6"/>
<dbReference type="GO" id="GO:0015074">
    <property type="term" value="P:DNA integration"/>
    <property type="evidence" value="ECO:0007669"/>
    <property type="project" value="UniProtKB-KW"/>
</dbReference>
<dbReference type="InterPro" id="IPR011010">
    <property type="entry name" value="DNA_brk_join_enz"/>
</dbReference>
<evidence type="ECO:0000256" key="2">
    <source>
        <dbReference type="ARBA" id="ARBA00023172"/>
    </source>
</evidence>
<dbReference type="Proteomes" id="UP000886602">
    <property type="component" value="Unassembled WGS sequence"/>
</dbReference>
<gene>
    <name evidence="4" type="ORF">IPJ48_10330</name>
</gene>
<name>A0A9D7I8T6_9RHOO</name>
<dbReference type="PROSITE" id="PS51898">
    <property type="entry name" value="TYR_RECOMBINASE"/>
    <property type="match status" value="1"/>
</dbReference>
<dbReference type="PANTHER" id="PTHR30349:SF90">
    <property type="entry name" value="TYROSINE RECOMBINASE XERD"/>
    <property type="match status" value="1"/>
</dbReference>
<dbReference type="InterPro" id="IPR013762">
    <property type="entry name" value="Integrase-like_cat_sf"/>
</dbReference>
<comment type="caution">
    <text evidence="4">The sequence shown here is derived from an EMBL/GenBank/DDBJ whole genome shotgun (WGS) entry which is preliminary data.</text>
</comment>
<evidence type="ECO:0000313" key="5">
    <source>
        <dbReference type="Proteomes" id="UP000886602"/>
    </source>
</evidence>
<protein>
    <submittedName>
        <fullName evidence="4">Tyrosine-type recombinase/integrase</fullName>
    </submittedName>
</protein>
<proteinExistence type="predicted"/>
<dbReference type="SUPFAM" id="SSF56349">
    <property type="entry name" value="DNA breaking-rejoining enzymes"/>
    <property type="match status" value="1"/>
</dbReference>
<accession>A0A9D7I8T6</accession>
<reference evidence="4" key="1">
    <citation type="submission" date="2020-10" db="EMBL/GenBank/DDBJ databases">
        <title>Connecting structure to function with the recovery of over 1000 high-quality activated sludge metagenome-assembled genomes encoding full-length rRNA genes using long-read sequencing.</title>
        <authorList>
            <person name="Singleton C.M."/>
            <person name="Petriglieri F."/>
            <person name="Kristensen J.M."/>
            <person name="Kirkegaard R.H."/>
            <person name="Michaelsen T.Y."/>
            <person name="Andersen M.H."/>
            <person name="Karst S.M."/>
            <person name="Dueholm M.S."/>
            <person name="Nielsen P.H."/>
            <person name="Albertsen M."/>
        </authorList>
    </citation>
    <scope>NUCLEOTIDE SEQUENCE</scope>
    <source>
        <strain evidence="4">EsbW_18-Q3-R4-48_MAXAC.044</strain>
    </source>
</reference>
<evidence type="ECO:0000259" key="3">
    <source>
        <dbReference type="PROSITE" id="PS51898"/>
    </source>
</evidence>
<dbReference type="InterPro" id="IPR002104">
    <property type="entry name" value="Integrase_catalytic"/>
</dbReference>
<keyword evidence="2" id="KW-0233">DNA recombination</keyword>
<dbReference type="Gene3D" id="1.10.443.10">
    <property type="entry name" value="Intergrase catalytic core"/>
    <property type="match status" value="1"/>
</dbReference>
<feature type="non-terminal residue" evidence="4">
    <location>
        <position position="1"/>
    </location>
</feature>
<dbReference type="InterPro" id="IPR050090">
    <property type="entry name" value="Tyrosine_recombinase_XerCD"/>
</dbReference>
<dbReference type="PANTHER" id="PTHR30349">
    <property type="entry name" value="PHAGE INTEGRASE-RELATED"/>
    <property type="match status" value="1"/>
</dbReference>
<dbReference type="EMBL" id="JADJNC010000015">
    <property type="protein sequence ID" value="MBK7423453.1"/>
    <property type="molecule type" value="Genomic_DNA"/>
</dbReference>
<keyword evidence="1" id="KW-0229">DNA integration</keyword>
<evidence type="ECO:0000313" key="4">
    <source>
        <dbReference type="EMBL" id="MBK7423453.1"/>
    </source>
</evidence>
<sequence length="159" mass="17535">LLLARLGLRAGEVVALTLDDINWEEGYLTVRSKGGRWTRLPIPNDVGKAMSDYLANGRPSCKERHVFICQHAPLRGLSASTCVSALVRSALLRSGIESARKGAHLFRHSLATDMLRKGASLREIGEVLRHRSPDTTQLYAKVDLPSLESLALPWPRGEQ</sequence>
<dbReference type="GO" id="GO:0003677">
    <property type="term" value="F:DNA binding"/>
    <property type="evidence" value="ECO:0007669"/>
    <property type="project" value="InterPro"/>
</dbReference>
<feature type="domain" description="Tyr recombinase" evidence="3">
    <location>
        <begin position="1"/>
        <end position="152"/>
    </location>
</feature>
<dbReference type="GO" id="GO:0006310">
    <property type="term" value="P:DNA recombination"/>
    <property type="evidence" value="ECO:0007669"/>
    <property type="project" value="UniProtKB-KW"/>
</dbReference>
<evidence type="ECO:0000256" key="1">
    <source>
        <dbReference type="ARBA" id="ARBA00022908"/>
    </source>
</evidence>
<dbReference type="Pfam" id="PF00589">
    <property type="entry name" value="Phage_integrase"/>
    <property type="match status" value="1"/>
</dbReference>
<organism evidence="4 5">
    <name type="scientific">Candidatus Propionivibrio dominans</name>
    <dbReference type="NCBI Taxonomy" id="2954373"/>
    <lineage>
        <taxon>Bacteria</taxon>
        <taxon>Pseudomonadati</taxon>
        <taxon>Pseudomonadota</taxon>
        <taxon>Betaproteobacteria</taxon>
        <taxon>Rhodocyclales</taxon>
        <taxon>Rhodocyclaceae</taxon>
        <taxon>Propionivibrio</taxon>
    </lineage>
</organism>